<evidence type="ECO:0000313" key="1">
    <source>
        <dbReference type="EMBL" id="ADE30095.1"/>
    </source>
</evidence>
<name>D5AXF6_RICPP</name>
<dbReference type="KEGG" id="rpq:rpr22_0587"/>
<dbReference type="AlphaFoldDB" id="D5AXF6"/>
<evidence type="ECO:0000313" key="2">
    <source>
        <dbReference type="Proteomes" id="UP000006931"/>
    </source>
</evidence>
<dbReference type="PATRIC" id="fig|449216.3.peg.566"/>
<accession>D5AXF6</accession>
<gene>
    <name evidence="1" type="ORF">rpr22_0587</name>
</gene>
<organism evidence="1 2">
    <name type="scientific">Rickettsia prowazekii (strain Rp22)</name>
    <dbReference type="NCBI Taxonomy" id="449216"/>
    <lineage>
        <taxon>Bacteria</taxon>
        <taxon>Pseudomonadati</taxon>
        <taxon>Pseudomonadota</taxon>
        <taxon>Alphaproteobacteria</taxon>
        <taxon>Rickettsiales</taxon>
        <taxon>Rickettsiaceae</taxon>
        <taxon>Rickettsieae</taxon>
        <taxon>Rickettsia</taxon>
        <taxon>typhus group</taxon>
    </lineage>
</organism>
<reference evidence="1 2" key="1">
    <citation type="journal article" date="2010" name="Genome Res.">
        <title>Genomic, proteomic, and transcriptomic analysis of virulent and avirulent Rickettsia prowazekii reveals its adaptive mutation capabilities.</title>
        <authorList>
            <person name="Bechah Y."/>
            <person name="El Karkouri K."/>
            <person name="Mediannikov O."/>
            <person name="Leroy Q."/>
            <person name="Pelletier N."/>
            <person name="Robert C."/>
            <person name="Medigue C."/>
            <person name="Mege J.L."/>
            <person name="Raoult D."/>
        </authorList>
    </citation>
    <scope>NUCLEOTIDE SEQUENCE [LARGE SCALE GENOMIC DNA]</scope>
    <source>
        <strain evidence="1 2">Rp22</strain>
    </source>
</reference>
<proteinExistence type="predicted"/>
<dbReference type="HOGENOM" id="CLU_3332372_0_0_5"/>
<dbReference type="EMBL" id="CP001584">
    <property type="protein sequence ID" value="ADE30095.1"/>
    <property type="molecule type" value="Genomic_DNA"/>
</dbReference>
<sequence>MDTNYIGIKTLEPNKLNTTGTINYRYLGVDLTRVDSKN</sequence>
<dbReference type="Proteomes" id="UP000006931">
    <property type="component" value="Chromosome"/>
</dbReference>
<protein>
    <submittedName>
        <fullName evidence="1">Uncharacterized protein</fullName>
    </submittedName>
</protein>